<reference evidence="1" key="1">
    <citation type="submission" date="2021-01" db="EMBL/GenBank/DDBJ databases">
        <title>Whole genome shotgun sequence of Virgisporangium ochraceum NBRC 16418.</title>
        <authorList>
            <person name="Komaki H."/>
            <person name="Tamura T."/>
        </authorList>
    </citation>
    <scope>NUCLEOTIDE SEQUENCE</scope>
    <source>
        <strain evidence="1">NBRC 16418</strain>
    </source>
</reference>
<keyword evidence="2" id="KW-1185">Reference proteome</keyword>
<evidence type="ECO:0000313" key="2">
    <source>
        <dbReference type="Proteomes" id="UP000635606"/>
    </source>
</evidence>
<gene>
    <name evidence="1" type="ORF">Voc01_104340</name>
</gene>
<organism evidence="1 2">
    <name type="scientific">Virgisporangium ochraceum</name>
    <dbReference type="NCBI Taxonomy" id="65505"/>
    <lineage>
        <taxon>Bacteria</taxon>
        <taxon>Bacillati</taxon>
        <taxon>Actinomycetota</taxon>
        <taxon>Actinomycetes</taxon>
        <taxon>Micromonosporales</taxon>
        <taxon>Micromonosporaceae</taxon>
        <taxon>Virgisporangium</taxon>
    </lineage>
</organism>
<comment type="caution">
    <text evidence="1">The sequence shown here is derived from an EMBL/GenBank/DDBJ whole genome shotgun (WGS) entry which is preliminary data.</text>
</comment>
<evidence type="ECO:0000313" key="1">
    <source>
        <dbReference type="EMBL" id="GIJ75517.1"/>
    </source>
</evidence>
<accession>A0A8J4A6P6</accession>
<proteinExistence type="predicted"/>
<protein>
    <submittedName>
        <fullName evidence="1">Uncharacterized protein</fullName>
    </submittedName>
</protein>
<dbReference type="RefSeq" id="WP_203935278.1">
    <property type="nucleotide sequence ID" value="NZ_BOPH01000164.1"/>
</dbReference>
<dbReference type="EMBL" id="BOPH01000164">
    <property type="protein sequence ID" value="GIJ75517.1"/>
    <property type="molecule type" value="Genomic_DNA"/>
</dbReference>
<sequence>MVEESRDDRRERLSAQLPDWYRPVLAERDAETAFRLGSYHVLRQGLSHAGFARGWFAVAVELGGVDMAWRVSVEHIDWGDDRLAAWWMRYAISHEYWNHPSGVIVDPTVFALIFDDLGTAVGQDFGVKVVAADGERLEAALDAAARRFALVTADGRELDDHEALERLLEEGGDLDPRNYTPNSAMATNSTVNCDCKDGTMPLMARTMIRILVAELDAVGLRGAEVKPRPGSEVDR</sequence>
<name>A0A8J4A6P6_9ACTN</name>
<dbReference type="AlphaFoldDB" id="A0A8J4A6P6"/>
<dbReference type="Proteomes" id="UP000635606">
    <property type="component" value="Unassembled WGS sequence"/>
</dbReference>